<dbReference type="Pfam" id="PF00528">
    <property type="entry name" value="BPD_transp_1"/>
    <property type="match status" value="1"/>
</dbReference>
<evidence type="ECO:0000256" key="1">
    <source>
        <dbReference type="ARBA" id="ARBA00004651"/>
    </source>
</evidence>
<reference evidence="10" key="1">
    <citation type="journal article" date="2019" name="Int. J. Syst. Evol. Microbiol.">
        <title>The Global Catalogue of Microorganisms (GCM) 10K type strain sequencing project: providing services to taxonomists for standard genome sequencing and annotation.</title>
        <authorList>
            <consortium name="The Broad Institute Genomics Platform"/>
            <consortium name="The Broad Institute Genome Sequencing Center for Infectious Disease"/>
            <person name="Wu L."/>
            <person name="Ma J."/>
        </authorList>
    </citation>
    <scope>NUCLEOTIDE SEQUENCE [LARGE SCALE GENOMIC DNA]</scope>
    <source>
        <strain evidence="10">CGMCC 1.16326</strain>
    </source>
</reference>
<evidence type="ECO:0000256" key="3">
    <source>
        <dbReference type="ARBA" id="ARBA00022475"/>
    </source>
</evidence>
<keyword evidence="4 7" id="KW-0812">Transmembrane</keyword>
<feature type="domain" description="ABC transmembrane type-1" evidence="8">
    <location>
        <begin position="66"/>
        <end position="278"/>
    </location>
</feature>
<keyword evidence="2 7" id="KW-0813">Transport</keyword>
<evidence type="ECO:0000256" key="7">
    <source>
        <dbReference type="RuleBase" id="RU363032"/>
    </source>
</evidence>
<evidence type="ECO:0000256" key="6">
    <source>
        <dbReference type="ARBA" id="ARBA00023136"/>
    </source>
</evidence>
<sequence>MQLQRTARILPLLAPVHLLILSVIVLPSLYVVWLSLNMSSFGQAPSFVGLQNYWRVLTDPAFHGALWNTVVLVVVAVHLELAIGLGMALLFASGLPFRRFLLVAVLAPYAVSEVTAVVMWRFLFDPDAGPITLALHALGLPTLDWAFEPSHAMILIGLLTIWLHLPFTFVIVYAARLAIPGELYEAARIDGATRWQAFRRVTLPLLGPAMLIALLFRYIFAFRLFSEAWLLTKGGPARSTEVVAIYLYQEAFSFNAFGSAAATAWIMVLASLLLAGAYVLLLRRGGMAHAH</sequence>
<organism evidence="9 10">
    <name type="scientific">Bosea vestrisii</name>
    <dbReference type="NCBI Taxonomy" id="151416"/>
    <lineage>
        <taxon>Bacteria</taxon>
        <taxon>Pseudomonadati</taxon>
        <taxon>Pseudomonadota</taxon>
        <taxon>Alphaproteobacteria</taxon>
        <taxon>Hyphomicrobiales</taxon>
        <taxon>Boseaceae</taxon>
        <taxon>Bosea</taxon>
    </lineage>
</organism>
<dbReference type="Proteomes" id="UP001596104">
    <property type="component" value="Unassembled WGS sequence"/>
</dbReference>
<comment type="subcellular location">
    <subcellularLocation>
        <location evidence="1 7">Cell membrane</location>
        <topology evidence="1 7">Multi-pass membrane protein</topology>
    </subcellularLocation>
</comment>
<dbReference type="PROSITE" id="PS50928">
    <property type="entry name" value="ABC_TM1"/>
    <property type="match status" value="1"/>
</dbReference>
<keyword evidence="3" id="KW-1003">Cell membrane</keyword>
<evidence type="ECO:0000256" key="4">
    <source>
        <dbReference type="ARBA" id="ARBA00022692"/>
    </source>
</evidence>
<proteinExistence type="inferred from homology"/>
<feature type="transmembrane region" description="Helical" evidence="7">
    <location>
        <begin position="12"/>
        <end position="33"/>
    </location>
</feature>
<accession>A0ABW0HDW2</accession>
<keyword evidence="6 7" id="KW-0472">Membrane</keyword>
<name>A0ABW0HDW2_9HYPH</name>
<evidence type="ECO:0000256" key="2">
    <source>
        <dbReference type="ARBA" id="ARBA00022448"/>
    </source>
</evidence>
<evidence type="ECO:0000313" key="10">
    <source>
        <dbReference type="Proteomes" id="UP001596104"/>
    </source>
</evidence>
<evidence type="ECO:0000259" key="8">
    <source>
        <dbReference type="PROSITE" id="PS50928"/>
    </source>
</evidence>
<dbReference type="InterPro" id="IPR035906">
    <property type="entry name" value="MetI-like_sf"/>
</dbReference>
<feature type="transmembrane region" description="Helical" evidence="7">
    <location>
        <begin position="100"/>
        <end position="123"/>
    </location>
</feature>
<dbReference type="EMBL" id="JBHSLV010000033">
    <property type="protein sequence ID" value="MFC5394850.1"/>
    <property type="molecule type" value="Genomic_DNA"/>
</dbReference>
<dbReference type="InterPro" id="IPR051393">
    <property type="entry name" value="ABC_transporter_permease"/>
</dbReference>
<protein>
    <submittedName>
        <fullName evidence="9">Carbohydrate ABC transporter permease</fullName>
    </submittedName>
</protein>
<dbReference type="CDD" id="cd06261">
    <property type="entry name" value="TM_PBP2"/>
    <property type="match status" value="1"/>
</dbReference>
<comment type="caution">
    <text evidence="9">The sequence shown here is derived from an EMBL/GenBank/DDBJ whole genome shotgun (WGS) entry which is preliminary data.</text>
</comment>
<feature type="transmembrane region" description="Helical" evidence="7">
    <location>
        <begin position="256"/>
        <end position="281"/>
    </location>
</feature>
<dbReference type="Gene3D" id="1.10.3720.10">
    <property type="entry name" value="MetI-like"/>
    <property type="match status" value="1"/>
</dbReference>
<feature type="transmembrane region" description="Helical" evidence="7">
    <location>
        <begin position="65"/>
        <end position="93"/>
    </location>
</feature>
<gene>
    <name evidence="9" type="ORF">ACFPPC_19615</name>
</gene>
<dbReference type="PANTHER" id="PTHR30193">
    <property type="entry name" value="ABC TRANSPORTER PERMEASE PROTEIN"/>
    <property type="match status" value="1"/>
</dbReference>
<comment type="similarity">
    <text evidence="7">Belongs to the binding-protein-dependent transport system permease family.</text>
</comment>
<dbReference type="PANTHER" id="PTHR30193:SF37">
    <property type="entry name" value="INNER MEMBRANE ABC TRANSPORTER PERMEASE PROTEIN YCJO"/>
    <property type="match status" value="1"/>
</dbReference>
<feature type="transmembrane region" description="Helical" evidence="7">
    <location>
        <begin position="152"/>
        <end position="179"/>
    </location>
</feature>
<keyword evidence="5 7" id="KW-1133">Transmembrane helix</keyword>
<evidence type="ECO:0000256" key="5">
    <source>
        <dbReference type="ARBA" id="ARBA00022989"/>
    </source>
</evidence>
<feature type="transmembrane region" description="Helical" evidence="7">
    <location>
        <begin position="200"/>
        <end position="220"/>
    </location>
</feature>
<keyword evidence="10" id="KW-1185">Reference proteome</keyword>
<dbReference type="InterPro" id="IPR000515">
    <property type="entry name" value="MetI-like"/>
</dbReference>
<dbReference type="SUPFAM" id="SSF161098">
    <property type="entry name" value="MetI-like"/>
    <property type="match status" value="1"/>
</dbReference>
<evidence type="ECO:0000313" key="9">
    <source>
        <dbReference type="EMBL" id="MFC5394850.1"/>
    </source>
</evidence>
<dbReference type="RefSeq" id="WP_377010414.1">
    <property type="nucleotide sequence ID" value="NZ_JBHSLV010000033.1"/>
</dbReference>